<dbReference type="AlphaFoldDB" id="A0A9J5VYW9"/>
<reference evidence="1" key="1">
    <citation type="submission" date="2020-09" db="EMBL/GenBank/DDBJ databases">
        <title>De no assembly of potato wild relative species, Solanum commersonii.</title>
        <authorList>
            <person name="Cho K."/>
        </authorList>
    </citation>
    <scope>NUCLEOTIDE SEQUENCE</scope>
    <source>
        <strain evidence="1">LZ3.2</strain>
        <tissue evidence="1">Leaf</tissue>
    </source>
</reference>
<protein>
    <submittedName>
        <fullName evidence="1">Uncharacterized protein</fullName>
    </submittedName>
</protein>
<sequence length="57" mass="6558">MNILPLRNPGPIKEKVQWGAFWKVELIECLHSSNGTVEKRNIVIGWGKEKSRVDKAR</sequence>
<dbReference type="Proteomes" id="UP000824120">
    <property type="component" value="Unassembled WGS sequence"/>
</dbReference>
<evidence type="ECO:0000313" key="2">
    <source>
        <dbReference type="Proteomes" id="UP000824120"/>
    </source>
</evidence>
<keyword evidence="2" id="KW-1185">Reference proteome</keyword>
<comment type="caution">
    <text evidence="1">The sequence shown here is derived from an EMBL/GenBank/DDBJ whole genome shotgun (WGS) entry which is preliminary data.</text>
</comment>
<evidence type="ECO:0000313" key="1">
    <source>
        <dbReference type="EMBL" id="KAG5568395.1"/>
    </source>
</evidence>
<proteinExistence type="predicted"/>
<organism evidence="1 2">
    <name type="scientific">Solanum commersonii</name>
    <name type="common">Commerson's wild potato</name>
    <name type="synonym">Commerson's nightshade</name>
    <dbReference type="NCBI Taxonomy" id="4109"/>
    <lineage>
        <taxon>Eukaryota</taxon>
        <taxon>Viridiplantae</taxon>
        <taxon>Streptophyta</taxon>
        <taxon>Embryophyta</taxon>
        <taxon>Tracheophyta</taxon>
        <taxon>Spermatophyta</taxon>
        <taxon>Magnoliopsida</taxon>
        <taxon>eudicotyledons</taxon>
        <taxon>Gunneridae</taxon>
        <taxon>Pentapetalae</taxon>
        <taxon>asterids</taxon>
        <taxon>lamiids</taxon>
        <taxon>Solanales</taxon>
        <taxon>Solanaceae</taxon>
        <taxon>Solanoideae</taxon>
        <taxon>Solaneae</taxon>
        <taxon>Solanum</taxon>
    </lineage>
</organism>
<gene>
    <name evidence="1" type="ORF">H5410_064591</name>
</gene>
<name>A0A9J5VYW9_SOLCO</name>
<accession>A0A9J5VYW9</accession>
<dbReference type="EMBL" id="JACXVP010000135">
    <property type="protein sequence ID" value="KAG5568395.1"/>
    <property type="molecule type" value="Genomic_DNA"/>
</dbReference>